<evidence type="ECO:0000313" key="2">
    <source>
        <dbReference type="Proteomes" id="UP000191901"/>
    </source>
</evidence>
<sequence length="58" mass="6653">MHLTDIRQANRLQWGRIDSDSAYRIAVINRLWQLDQPSPGQQHVNQAFAFGRADGGEF</sequence>
<dbReference type="Proteomes" id="UP000191901">
    <property type="component" value="Chromosome"/>
</dbReference>
<accession>A0A1Z3HJ29</accession>
<dbReference type="AlphaFoldDB" id="A0A1Z3HJ29"/>
<dbReference type="EMBL" id="CP021983">
    <property type="protein sequence ID" value="ASC70295.1"/>
    <property type="molecule type" value="Genomic_DNA"/>
</dbReference>
<proteinExistence type="predicted"/>
<reference evidence="1 2" key="1">
    <citation type="journal article" date="2016" name="Biochim. Biophys. Acta">
        <title>Characterization of red-shifted phycobilisomes isolated from the chlorophyll f-containing cyanobacterium Halomicronema hongdechloris.</title>
        <authorList>
            <person name="Li Y."/>
            <person name="Lin Y."/>
            <person name="Garvey C.J."/>
            <person name="Birch D."/>
            <person name="Corkery R.W."/>
            <person name="Loughlin P.C."/>
            <person name="Scheer H."/>
            <person name="Willows R.D."/>
            <person name="Chen M."/>
        </authorList>
    </citation>
    <scope>NUCLEOTIDE SEQUENCE [LARGE SCALE GENOMIC DNA]</scope>
    <source>
        <strain evidence="1 2">C2206</strain>
    </source>
</reference>
<evidence type="ECO:0000313" key="1">
    <source>
        <dbReference type="EMBL" id="ASC70295.1"/>
    </source>
</evidence>
<keyword evidence="2" id="KW-1185">Reference proteome</keyword>
<dbReference type="RefSeq" id="WP_187329301.1">
    <property type="nucleotide sequence ID" value="NZ_CP021983.2"/>
</dbReference>
<name>A0A1Z3HJ29_9CYAN</name>
<dbReference type="KEGG" id="hhg:XM38_012320"/>
<gene>
    <name evidence="1" type="ORF">XM38_012320</name>
</gene>
<organism evidence="1 2">
    <name type="scientific">Halomicronema hongdechloris C2206</name>
    <dbReference type="NCBI Taxonomy" id="1641165"/>
    <lineage>
        <taxon>Bacteria</taxon>
        <taxon>Bacillati</taxon>
        <taxon>Cyanobacteriota</taxon>
        <taxon>Cyanophyceae</taxon>
        <taxon>Nodosilineales</taxon>
        <taxon>Nodosilineaceae</taxon>
        <taxon>Halomicronema</taxon>
    </lineage>
</organism>
<protein>
    <submittedName>
        <fullName evidence="1">Uncharacterized protein</fullName>
    </submittedName>
</protein>